<comment type="caution">
    <text evidence="2">The sequence shown here is derived from an EMBL/GenBank/DDBJ whole genome shotgun (WGS) entry which is preliminary data.</text>
</comment>
<name>A0AAV5AIW1_9AGAM</name>
<gene>
    <name evidence="2" type="ORF">Clacol_007888</name>
</gene>
<dbReference type="InterPro" id="IPR001810">
    <property type="entry name" value="F-box_dom"/>
</dbReference>
<protein>
    <recommendedName>
        <fullName evidence="1">F-box domain-containing protein</fullName>
    </recommendedName>
</protein>
<proteinExistence type="predicted"/>
<organism evidence="2 3">
    <name type="scientific">Clathrus columnatus</name>
    <dbReference type="NCBI Taxonomy" id="1419009"/>
    <lineage>
        <taxon>Eukaryota</taxon>
        <taxon>Fungi</taxon>
        <taxon>Dikarya</taxon>
        <taxon>Basidiomycota</taxon>
        <taxon>Agaricomycotina</taxon>
        <taxon>Agaricomycetes</taxon>
        <taxon>Phallomycetidae</taxon>
        <taxon>Phallales</taxon>
        <taxon>Clathraceae</taxon>
        <taxon>Clathrus</taxon>
    </lineage>
</organism>
<evidence type="ECO:0000313" key="3">
    <source>
        <dbReference type="Proteomes" id="UP001050691"/>
    </source>
</evidence>
<dbReference type="InterPro" id="IPR036047">
    <property type="entry name" value="F-box-like_dom_sf"/>
</dbReference>
<accession>A0AAV5AIW1</accession>
<dbReference type="AlphaFoldDB" id="A0AAV5AIW1"/>
<evidence type="ECO:0000313" key="2">
    <source>
        <dbReference type="EMBL" id="GJJ13632.1"/>
    </source>
</evidence>
<keyword evidence="3" id="KW-1185">Reference proteome</keyword>
<dbReference type="EMBL" id="BPWL01000009">
    <property type="protein sequence ID" value="GJJ13632.1"/>
    <property type="molecule type" value="Genomic_DNA"/>
</dbReference>
<feature type="domain" description="F-box" evidence="1">
    <location>
        <begin position="12"/>
        <end position="51"/>
    </location>
</feature>
<dbReference type="Pfam" id="PF12937">
    <property type="entry name" value="F-box-like"/>
    <property type="match status" value="1"/>
</dbReference>
<dbReference type="Proteomes" id="UP001050691">
    <property type="component" value="Unassembled WGS sequence"/>
</dbReference>
<sequence length="540" mass="62086">MSAIQDVFRISELLSAILSKLPSAQLARTARVNRRWFFSSIPILWREMCLRQAFTPLGSYGLANNCLVRYPTPPITLLFSHQRNQSELPTQAQWERFLMYSTYVRAIAGCGYDLRIISVAIRSRPSSMDYLFPNLRSLEWHTILIENLSEFNLLITPTLQNFTLNLLDFRLPSFQLLCEILCDRLKILQFLVLGFNPPRQDRTKCIESFSQILRACRSTLIHVQMPEACNTEETIGELLKMSNLRDLLIRTSFDLLFDDNYSVGRKWSYHVEYDGKEGENFGSLDNLLFTGSQQTFSDVFLNRFTLSSLRVLTWYRCMELDDPHSFASTIATACPQLKTLTLGDSEMFTSEDLLPPIISWSTIRILLKCKLLTGLSLHCCRVIMTPEELLELLTSRRDSMATRWEVLEIYTADPLSICDLLLFLKHCPYLSKLGVHLDGRYFGDTVINEARSLFDASDTLPKSPGSIIPQHTCQNESVEYKNSNGFPSLEVIDFAYSPLDSDLIPDFAFFLLGICERKPIICGWEWEDVGNYIWEAFRVD</sequence>
<evidence type="ECO:0000259" key="1">
    <source>
        <dbReference type="Pfam" id="PF12937"/>
    </source>
</evidence>
<reference evidence="2" key="1">
    <citation type="submission" date="2021-10" db="EMBL/GenBank/DDBJ databases">
        <title>De novo Genome Assembly of Clathrus columnatus (Basidiomycota, Fungi) Using Illumina and Nanopore Sequence Data.</title>
        <authorList>
            <person name="Ogiso-Tanaka E."/>
            <person name="Itagaki H."/>
            <person name="Hosoya T."/>
            <person name="Hosaka K."/>
        </authorList>
    </citation>
    <scope>NUCLEOTIDE SEQUENCE</scope>
    <source>
        <strain evidence="2">MO-923</strain>
    </source>
</reference>
<dbReference type="SUPFAM" id="SSF81383">
    <property type="entry name" value="F-box domain"/>
    <property type="match status" value="1"/>
</dbReference>